<evidence type="ECO:0000256" key="8">
    <source>
        <dbReference type="ARBA" id="ARBA00023224"/>
    </source>
</evidence>
<feature type="transmembrane region" description="Helical" evidence="11">
    <location>
        <begin position="30"/>
        <end position="55"/>
    </location>
</feature>
<keyword evidence="1 11" id="KW-1003">Cell membrane</keyword>
<dbReference type="GO" id="GO:0004993">
    <property type="term" value="F:G protein-coupled serotonin receptor activity"/>
    <property type="evidence" value="ECO:0007669"/>
    <property type="project" value="TreeGrafter"/>
</dbReference>
<feature type="domain" description="G-protein coupled receptors family 1 profile" evidence="13">
    <location>
        <begin position="47"/>
        <end position="396"/>
    </location>
</feature>
<feature type="transmembrane region" description="Helical" evidence="11">
    <location>
        <begin position="189"/>
        <end position="211"/>
    </location>
</feature>
<dbReference type="InterPro" id="IPR000276">
    <property type="entry name" value="GPCR_Rhodpsn"/>
</dbReference>
<keyword evidence="15" id="KW-1185">Reference proteome</keyword>
<keyword evidence="8 10" id="KW-0807">Transducer</keyword>
<keyword evidence="6 11" id="KW-0472">Membrane</keyword>
<evidence type="ECO:0000256" key="11">
    <source>
        <dbReference type="RuleBase" id="RU361191"/>
    </source>
</evidence>
<dbReference type="SMART" id="SM01381">
    <property type="entry name" value="7TM_GPCR_Srsx"/>
    <property type="match status" value="1"/>
</dbReference>
<name>A0A674AY45_SALTR</name>
<comment type="subcellular location">
    <subcellularLocation>
        <location evidence="11">Cell membrane</location>
        <topology evidence="11">Multi-pass membrane protein</topology>
    </subcellularLocation>
    <subcellularLocation>
        <location evidence="11">Postsynaptic cell membrane</location>
        <topology evidence="11">Multi-pass membrane protein</topology>
    </subcellularLocation>
</comment>
<dbReference type="InterPro" id="IPR017452">
    <property type="entry name" value="GPCR_Rhodpsn_7TM"/>
</dbReference>
<dbReference type="GO" id="GO:0045211">
    <property type="term" value="C:postsynaptic membrane"/>
    <property type="evidence" value="ECO:0007669"/>
    <property type="project" value="UniProtKB-SubCell"/>
</dbReference>
<reference evidence="14" key="1">
    <citation type="submission" date="2025-08" db="UniProtKB">
        <authorList>
            <consortium name="Ensembl"/>
        </authorList>
    </citation>
    <scope>IDENTIFICATION</scope>
</reference>
<comment type="function">
    <text evidence="11">The muscarinic acetylcholine receptor mediates various cellular responses, including inhibition of adenylate cyclase, breakdown of phosphoinositides and modulation of potassium channels through the action of G proteins.</text>
</comment>
<feature type="transmembrane region" description="Helical" evidence="11">
    <location>
        <begin position="147"/>
        <end position="169"/>
    </location>
</feature>
<dbReference type="Proteomes" id="UP000472277">
    <property type="component" value="Chromosome 19"/>
</dbReference>
<accession>A0A674AY45</accession>
<dbReference type="PROSITE" id="PS50262">
    <property type="entry name" value="G_PROTEIN_RECEP_F1_2"/>
    <property type="match status" value="1"/>
</dbReference>
<dbReference type="PRINTS" id="PR00243">
    <property type="entry name" value="MUSCARINICR"/>
</dbReference>
<dbReference type="PROSITE" id="PS00237">
    <property type="entry name" value="G_PROTEIN_RECEP_F1_1"/>
    <property type="match status" value="1"/>
</dbReference>
<keyword evidence="9 11" id="KW-0628">Postsynaptic cell membrane</keyword>
<feature type="transmembrane region" description="Helical" evidence="11">
    <location>
        <begin position="67"/>
        <end position="93"/>
    </location>
</feature>
<evidence type="ECO:0000256" key="1">
    <source>
        <dbReference type="ARBA" id="ARBA00022475"/>
    </source>
</evidence>
<dbReference type="GeneTree" id="ENSGT00940000158450"/>
<evidence type="ECO:0000256" key="5">
    <source>
        <dbReference type="ARBA" id="ARBA00023040"/>
    </source>
</evidence>
<protein>
    <recommendedName>
        <fullName evidence="11">Muscarinic acetylcholine receptor</fullName>
    </recommendedName>
</protein>
<evidence type="ECO:0000313" key="14">
    <source>
        <dbReference type="Ensembl" id="ENSSTUP00000064065.1"/>
    </source>
</evidence>
<evidence type="ECO:0000256" key="9">
    <source>
        <dbReference type="ARBA" id="ARBA00023257"/>
    </source>
</evidence>
<dbReference type="AlphaFoldDB" id="A0A674AY45"/>
<dbReference type="Pfam" id="PF00001">
    <property type="entry name" value="7tm_1"/>
    <property type="match status" value="1"/>
</dbReference>
<keyword evidence="5 10" id="KW-0297">G-protein coupled receptor</keyword>
<keyword evidence="4 11" id="KW-0770">Synapse</keyword>
<dbReference type="FunFam" id="1.20.1070.10:FF:000162">
    <property type="entry name" value="Muscarinic acetylcholine receptor"/>
    <property type="match status" value="1"/>
</dbReference>
<dbReference type="InterPro" id="IPR000995">
    <property type="entry name" value="Musac_Ach_rcpt"/>
</dbReference>
<keyword evidence="3 11" id="KW-1133">Transmembrane helix</keyword>
<evidence type="ECO:0000259" key="13">
    <source>
        <dbReference type="PROSITE" id="PS50262"/>
    </source>
</evidence>
<reference evidence="14" key="2">
    <citation type="submission" date="2025-09" db="UniProtKB">
        <authorList>
            <consortium name="Ensembl"/>
        </authorList>
    </citation>
    <scope>IDENTIFICATION</scope>
</reference>
<dbReference type="GO" id="GO:0030425">
    <property type="term" value="C:dendrite"/>
    <property type="evidence" value="ECO:0007669"/>
    <property type="project" value="TreeGrafter"/>
</dbReference>
<gene>
    <name evidence="14" type="primary">chrm1b</name>
</gene>
<feature type="compositionally biased region" description="Basic residues" evidence="12">
    <location>
        <begin position="323"/>
        <end position="336"/>
    </location>
</feature>
<evidence type="ECO:0000256" key="7">
    <source>
        <dbReference type="ARBA" id="ARBA00023170"/>
    </source>
</evidence>
<comment type="similarity">
    <text evidence="11">Belongs to the G-protein coupled receptor 1 family. Muscarinic acetylcholine receptor subfamily.</text>
</comment>
<dbReference type="GO" id="GO:0016907">
    <property type="term" value="F:G protein-coupled acetylcholine receptor activity"/>
    <property type="evidence" value="ECO:0007669"/>
    <property type="project" value="UniProtKB-UniRule"/>
</dbReference>
<evidence type="ECO:0000256" key="10">
    <source>
        <dbReference type="RuleBase" id="RU000688"/>
    </source>
</evidence>
<dbReference type="InParanoid" id="A0A674AY45"/>
<feature type="transmembrane region" description="Helical" evidence="11">
    <location>
        <begin position="343"/>
        <end position="361"/>
    </location>
</feature>
<dbReference type="CDD" id="cd15049">
    <property type="entry name" value="7tmA_mAChR"/>
    <property type="match status" value="1"/>
</dbReference>
<sequence>RMTFAPPLHSTNDATNVTADPLGGHEIWEVVVIVLITGPLSLVTIIGNLLVVISFRVNRQLRTFSNYFLLSLAVADLILGAVSMNLYAVYIIMGRWTLGNLACDVWLTVDYVASNASVMNLLVISFDRFYSITRPLTYRAKRTTRRAAAAISLAWAVSFILWGPVILFWPHVVGRDAGQCSIPFLTEPALIFGTAIAAFYLPVTIMGILYWKIYWEIEKRAQGLEGLMGSGSSGGSSVSSSREVPVGREQSSEVSQGCFPVREEPKQSSGRRIATLSLSPTKGAYREGCRDSTCNIDEEEPTVSRSSSEEEPEQTQGSTSDSRRHKQPKAKRRRNRIVREKKAARTLCAILLAFILTWTPYNIMVLVSVSYCVPEKLWQLGYWLCYINSTVNPVCYALCNEHFRVTFKTLLLCRPGQRNWGMAYNANHASFRTHKTSSTV</sequence>
<dbReference type="GO" id="GO:0007187">
    <property type="term" value="P:G protein-coupled receptor signaling pathway, coupled to cyclic nucleotide second messenger"/>
    <property type="evidence" value="ECO:0007669"/>
    <property type="project" value="TreeGrafter"/>
</dbReference>
<dbReference type="Ensembl" id="ENSSTUT00000067674.1">
    <property type="protein sequence ID" value="ENSSTUP00000064065.1"/>
    <property type="gene ID" value="ENSSTUG00000027830.1"/>
</dbReference>
<evidence type="ECO:0000256" key="2">
    <source>
        <dbReference type="ARBA" id="ARBA00022692"/>
    </source>
</evidence>
<evidence type="ECO:0000256" key="4">
    <source>
        <dbReference type="ARBA" id="ARBA00023018"/>
    </source>
</evidence>
<dbReference type="Gene3D" id="1.20.1070.10">
    <property type="entry name" value="Rhodopsin 7-helix transmembrane proteins"/>
    <property type="match status" value="1"/>
</dbReference>
<feature type="transmembrane region" description="Helical" evidence="11">
    <location>
        <begin position="381"/>
        <end position="399"/>
    </location>
</feature>
<dbReference type="SUPFAM" id="SSF81321">
    <property type="entry name" value="Family A G protein-coupled receptor-like"/>
    <property type="match status" value="1"/>
</dbReference>
<proteinExistence type="inferred from homology"/>
<keyword evidence="2 10" id="KW-0812">Transmembrane</keyword>
<feature type="region of interest" description="Disordered" evidence="12">
    <location>
        <begin position="228"/>
        <end position="336"/>
    </location>
</feature>
<evidence type="ECO:0000256" key="3">
    <source>
        <dbReference type="ARBA" id="ARBA00022989"/>
    </source>
</evidence>
<organism evidence="14 15">
    <name type="scientific">Salmo trutta</name>
    <name type="common">Brown trout</name>
    <dbReference type="NCBI Taxonomy" id="8032"/>
    <lineage>
        <taxon>Eukaryota</taxon>
        <taxon>Metazoa</taxon>
        <taxon>Chordata</taxon>
        <taxon>Craniata</taxon>
        <taxon>Vertebrata</taxon>
        <taxon>Euteleostomi</taxon>
        <taxon>Actinopterygii</taxon>
        <taxon>Neopterygii</taxon>
        <taxon>Teleostei</taxon>
        <taxon>Protacanthopterygii</taxon>
        <taxon>Salmoniformes</taxon>
        <taxon>Salmonidae</taxon>
        <taxon>Salmoninae</taxon>
        <taxon>Salmo</taxon>
    </lineage>
</organism>
<dbReference type="PANTHER" id="PTHR24247">
    <property type="entry name" value="5-HYDROXYTRYPTAMINE RECEPTOR"/>
    <property type="match status" value="1"/>
</dbReference>
<dbReference type="GO" id="GO:0007197">
    <property type="term" value="P:adenylate cyclase-inhibiting G protein-coupled acetylcholine receptor signaling pathway"/>
    <property type="evidence" value="ECO:0007669"/>
    <property type="project" value="TreeGrafter"/>
</dbReference>
<dbReference type="PANTHER" id="PTHR24247:SF182">
    <property type="entry name" value="MUSCARINIC ACETYLCHOLINE RECEPTOR M1"/>
    <property type="match status" value="1"/>
</dbReference>
<evidence type="ECO:0000256" key="12">
    <source>
        <dbReference type="SAM" id="MobiDB-lite"/>
    </source>
</evidence>
<dbReference type="PRINTS" id="PR00237">
    <property type="entry name" value="GPCRRHODOPSN"/>
</dbReference>
<evidence type="ECO:0000256" key="6">
    <source>
        <dbReference type="ARBA" id="ARBA00023136"/>
    </source>
</evidence>
<dbReference type="OMA" id="GMAYNAN"/>
<feature type="transmembrane region" description="Helical" evidence="11">
    <location>
        <begin position="105"/>
        <end position="126"/>
    </location>
</feature>
<keyword evidence="7 10" id="KW-0675">Receptor</keyword>
<evidence type="ECO:0000313" key="15">
    <source>
        <dbReference type="Proteomes" id="UP000472277"/>
    </source>
</evidence>